<feature type="signal peptide" evidence="2">
    <location>
        <begin position="1"/>
        <end position="27"/>
    </location>
</feature>
<keyword evidence="1" id="KW-0472">Membrane</keyword>
<keyword evidence="2" id="KW-0732">Signal</keyword>
<dbReference type="EMBL" id="OOIL02002698">
    <property type="protein sequence ID" value="VFQ84129.1"/>
    <property type="molecule type" value="Genomic_DNA"/>
</dbReference>
<evidence type="ECO:0000256" key="1">
    <source>
        <dbReference type="SAM" id="Phobius"/>
    </source>
</evidence>
<keyword evidence="4" id="KW-1185">Reference proteome</keyword>
<keyword evidence="1" id="KW-1133">Transmembrane helix</keyword>
<organism evidence="3 4">
    <name type="scientific">Cuscuta campestris</name>
    <dbReference type="NCBI Taxonomy" id="132261"/>
    <lineage>
        <taxon>Eukaryota</taxon>
        <taxon>Viridiplantae</taxon>
        <taxon>Streptophyta</taxon>
        <taxon>Embryophyta</taxon>
        <taxon>Tracheophyta</taxon>
        <taxon>Spermatophyta</taxon>
        <taxon>Magnoliopsida</taxon>
        <taxon>eudicotyledons</taxon>
        <taxon>Gunneridae</taxon>
        <taxon>Pentapetalae</taxon>
        <taxon>asterids</taxon>
        <taxon>lamiids</taxon>
        <taxon>Solanales</taxon>
        <taxon>Convolvulaceae</taxon>
        <taxon>Cuscuteae</taxon>
        <taxon>Cuscuta</taxon>
        <taxon>Cuscuta subgen. Grammica</taxon>
        <taxon>Cuscuta sect. Cleistogrammica</taxon>
    </lineage>
</organism>
<sequence>MVHYYFSKYMYLLVLLLVVFLQENVHVKVVGESIIPPTCSVEGDSSLQGYGQCTGVAGTINCSLALCENSECPNSEPVCKTSPSNSTTTPPMTFCACRQQKSSAAGLRRTPFSFSPLVVVIIVLLAQHYFSFLYVMVLERVVVS</sequence>
<protein>
    <submittedName>
        <fullName evidence="3">Uncharacterized protein</fullName>
    </submittedName>
</protein>
<reference evidence="3 4" key="1">
    <citation type="submission" date="2018-04" db="EMBL/GenBank/DDBJ databases">
        <authorList>
            <person name="Vogel A."/>
        </authorList>
    </citation>
    <scope>NUCLEOTIDE SEQUENCE [LARGE SCALE GENOMIC DNA]</scope>
</reference>
<evidence type="ECO:0000313" key="4">
    <source>
        <dbReference type="Proteomes" id="UP000595140"/>
    </source>
</evidence>
<dbReference type="Proteomes" id="UP000595140">
    <property type="component" value="Unassembled WGS sequence"/>
</dbReference>
<dbReference type="AlphaFoldDB" id="A0A484M6E9"/>
<gene>
    <name evidence="3" type="ORF">CCAM_LOCUS25905</name>
</gene>
<evidence type="ECO:0000256" key="2">
    <source>
        <dbReference type="SAM" id="SignalP"/>
    </source>
</evidence>
<name>A0A484M6E9_9ASTE</name>
<feature type="chain" id="PRO_5019794968" evidence="2">
    <location>
        <begin position="28"/>
        <end position="144"/>
    </location>
</feature>
<feature type="transmembrane region" description="Helical" evidence="1">
    <location>
        <begin position="117"/>
        <end position="138"/>
    </location>
</feature>
<evidence type="ECO:0000313" key="3">
    <source>
        <dbReference type="EMBL" id="VFQ84129.1"/>
    </source>
</evidence>
<accession>A0A484M6E9</accession>
<proteinExistence type="predicted"/>
<keyword evidence="1" id="KW-0812">Transmembrane</keyword>